<organism evidence="1 2">
    <name type="scientific">Mycena alexandri</name>
    <dbReference type="NCBI Taxonomy" id="1745969"/>
    <lineage>
        <taxon>Eukaryota</taxon>
        <taxon>Fungi</taxon>
        <taxon>Dikarya</taxon>
        <taxon>Basidiomycota</taxon>
        <taxon>Agaricomycotina</taxon>
        <taxon>Agaricomycetes</taxon>
        <taxon>Agaricomycetidae</taxon>
        <taxon>Agaricales</taxon>
        <taxon>Marasmiineae</taxon>
        <taxon>Mycenaceae</taxon>
        <taxon>Mycena</taxon>
    </lineage>
</organism>
<dbReference type="Proteomes" id="UP001218188">
    <property type="component" value="Unassembled WGS sequence"/>
</dbReference>
<evidence type="ECO:0000313" key="2">
    <source>
        <dbReference type="Proteomes" id="UP001218188"/>
    </source>
</evidence>
<feature type="non-terminal residue" evidence="1">
    <location>
        <position position="83"/>
    </location>
</feature>
<comment type="caution">
    <text evidence="1">The sequence shown here is derived from an EMBL/GenBank/DDBJ whole genome shotgun (WGS) entry which is preliminary data.</text>
</comment>
<name>A0AAD6SA90_9AGAR</name>
<reference evidence="1" key="1">
    <citation type="submission" date="2023-03" db="EMBL/GenBank/DDBJ databases">
        <title>Massive genome expansion in bonnet fungi (Mycena s.s.) driven by repeated elements and novel gene families across ecological guilds.</title>
        <authorList>
            <consortium name="Lawrence Berkeley National Laboratory"/>
            <person name="Harder C.B."/>
            <person name="Miyauchi S."/>
            <person name="Viragh M."/>
            <person name="Kuo A."/>
            <person name="Thoen E."/>
            <person name="Andreopoulos B."/>
            <person name="Lu D."/>
            <person name="Skrede I."/>
            <person name="Drula E."/>
            <person name="Henrissat B."/>
            <person name="Morin E."/>
            <person name="Kohler A."/>
            <person name="Barry K."/>
            <person name="LaButti K."/>
            <person name="Morin E."/>
            <person name="Salamov A."/>
            <person name="Lipzen A."/>
            <person name="Mereny Z."/>
            <person name="Hegedus B."/>
            <person name="Baldrian P."/>
            <person name="Stursova M."/>
            <person name="Weitz H."/>
            <person name="Taylor A."/>
            <person name="Grigoriev I.V."/>
            <person name="Nagy L.G."/>
            <person name="Martin F."/>
            <person name="Kauserud H."/>
        </authorList>
    </citation>
    <scope>NUCLEOTIDE SEQUENCE</scope>
    <source>
        <strain evidence="1">CBHHK200</strain>
    </source>
</reference>
<sequence length="83" mass="9672">IPNFIGGAIPRSDKGDQAAYCMTMLTLFKPWRSPADLKDSVSTWDQSFKEHKFTARQNKLIKNFDVRYECNDARDDHFAQMKK</sequence>
<protein>
    <submittedName>
        <fullName evidence="1">Uncharacterized protein</fullName>
    </submittedName>
</protein>
<dbReference type="AlphaFoldDB" id="A0AAD6SA90"/>
<accession>A0AAD6SA90</accession>
<keyword evidence="2" id="KW-1185">Reference proteome</keyword>
<dbReference type="EMBL" id="JARJCM010000177">
    <property type="protein sequence ID" value="KAJ7024013.1"/>
    <property type="molecule type" value="Genomic_DNA"/>
</dbReference>
<proteinExistence type="predicted"/>
<gene>
    <name evidence="1" type="ORF">C8F04DRAFT_876384</name>
</gene>
<feature type="non-terminal residue" evidence="1">
    <location>
        <position position="1"/>
    </location>
</feature>
<evidence type="ECO:0000313" key="1">
    <source>
        <dbReference type="EMBL" id="KAJ7024013.1"/>
    </source>
</evidence>